<name>A0A183BRI4_GLOPA</name>
<evidence type="ECO:0000313" key="4">
    <source>
        <dbReference type="WBParaSite" id="GPLIN_000322000"/>
    </source>
</evidence>
<dbReference type="Proteomes" id="UP000050741">
    <property type="component" value="Unassembled WGS sequence"/>
</dbReference>
<feature type="transmembrane region" description="Helical" evidence="1">
    <location>
        <begin position="82"/>
        <end position="105"/>
    </location>
</feature>
<dbReference type="WBParaSite" id="GPLIN_000322000">
    <property type="protein sequence ID" value="GPLIN_000322000"/>
    <property type="gene ID" value="GPLIN_000322000"/>
</dbReference>
<reference evidence="4" key="3">
    <citation type="submission" date="2016-06" db="UniProtKB">
        <authorList>
            <consortium name="WormBaseParasite"/>
        </authorList>
    </citation>
    <scope>IDENTIFICATION</scope>
</reference>
<evidence type="ECO:0000256" key="1">
    <source>
        <dbReference type="SAM" id="Phobius"/>
    </source>
</evidence>
<protein>
    <submittedName>
        <fullName evidence="4">Protein unc-13 homolog</fullName>
    </submittedName>
</protein>
<keyword evidence="3" id="KW-1185">Reference proteome</keyword>
<accession>A0A183BRI4</accession>
<feature type="signal peptide" evidence="2">
    <location>
        <begin position="1"/>
        <end position="34"/>
    </location>
</feature>
<reference evidence="3" key="2">
    <citation type="submission" date="2014-05" db="EMBL/GenBank/DDBJ databases">
        <title>The genome and life-stage specific transcriptomes of Globodera pallida elucidate key aspects of plant parasitism by a cyst nematode.</title>
        <authorList>
            <person name="Cotton J.A."/>
            <person name="Lilley C.J."/>
            <person name="Jones L.M."/>
            <person name="Kikuchi T."/>
            <person name="Reid A.J."/>
            <person name="Thorpe P."/>
            <person name="Tsai I.J."/>
            <person name="Beasley H."/>
            <person name="Blok V."/>
            <person name="Cock P.J.A."/>
            <person name="Van den Akker S.E."/>
            <person name="Holroyd N."/>
            <person name="Hunt M."/>
            <person name="Mantelin S."/>
            <person name="Naghra H."/>
            <person name="Pain A."/>
            <person name="Palomares-Rius J.E."/>
            <person name="Zarowiecki M."/>
            <person name="Berriman M."/>
            <person name="Jones J.T."/>
            <person name="Urwin P.E."/>
        </authorList>
    </citation>
    <scope>NUCLEOTIDE SEQUENCE [LARGE SCALE GENOMIC DNA]</scope>
    <source>
        <strain evidence="3">Lindley</strain>
    </source>
</reference>
<sequence>MSLISAFNGILPNFQNAFPLFLVFLFPFLHGACADIDLSTQAGSKACVGKLCDDSSVFHYYECCGQLYNGIYILGYLIEVEFSWVIIVFAVLAVCMIASLLLCLIKCICCCEEIRQWDEMRPLELVWNVQEMIELLQGKHTLSMQRSDKMWLAIDITSHFLRKDDPAELFDCITTIRDPTKLCPLWAFVSAILSRLSADFVTIRGSQKWHSEVAHALMNLDAEFSDVALTKRDINQQNKYCAKWHGIVRVCVEAQLVVGICEAPWTNQSNLVSQFSEHLHNEMPQIALEKHLLRSTDICKAWLYWYYEQQKGTTTETLPLDDADVEFQCENKQNL</sequence>
<evidence type="ECO:0000313" key="3">
    <source>
        <dbReference type="Proteomes" id="UP000050741"/>
    </source>
</evidence>
<feature type="chain" id="PRO_5008146546" evidence="2">
    <location>
        <begin position="35"/>
        <end position="335"/>
    </location>
</feature>
<keyword evidence="1" id="KW-1133">Transmembrane helix</keyword>
<proteinExistence type="predicted"/>
<keyword evidence="1" id="KW-0472">Membrane</keyword>
<organism evidence="3 4">
    <name type="scientific">Globodera pallida</name>
    <name type="common">Potato cyst nematode worm</name>
    <name type="synonym">Heterodera pallida</name>
    <dbReference type="NCBI Taxonomy" id="36090"/>
    <lineage>
        <taxon>Eukaryota</taxon>
        <taxon>Metazoa</taxon>
        <taxon>Ecdysozoa</taxon>
        <taxon>Nematoda</taxon>
        <taxon>Chromadorea</taxon>
        <taxon>Rhabditida</taxon>
        <taxon>Tylenchina</taxon>
        <taxon>Tylenchomorpha</taxon>
        <taxon>Tylenchoidea</taxon>
        <taxon>Heteroderidae</taxon>
        <taxon>Heteroderinae</taxon>
        <taxon>Globodera</taxon>
    </lineage>
</organism>
<evidence type="ECO:0000256" key="2">
    <source>
        <dbReference type="SAM" id="SignalP"/>
    </source>
</evidence>
<reference evidence="3" key="1">
    <citation type="submission" date="2013-12" db="EMBL/GenBank/DDBJ databases">
        <authorList>
            <person name="Aslett M."/>
        </authorList>
    </citation>
    <scope>NUCLEOTIDE SEQUENCE [LARGE SCALE GENOMIC DNA]</scope>
    <source>
        <strain evidence="3">Lindley</strain>
    </source>
</reference>
<keyword evidence="2" id="KW-0732">Signal</keyword>
<dbReference type="AlphaFoldDB" id="A0A183BRI4"/>
<keyword evidence="1" id="KW-0812">Transmembrane</keyword>